<sequence>MEAEIVRSPEDATVRRQKEVSGLNRQSAEFIQQAAFTDATRSVKIQNLLPGGLFRQ</sequence>
<name>A0A3G9IX21_9BACL</name>
<proteinExistence type="predicted"/>
<protein>
    <submittedName>
        <fullName evidence="1">Uncharacterized protein</fullName>
    </submittedName>
</protein>
<dbReference type="KEGG" id="pbk:Back11_44210"/>
<reference evidence="1 2" key="1">
    <citation type="submission" date="2018-11" db="EMBL/GenBank/DDBJ databases">
        <title>Complete genome sequence of Paenibacillus baekrokdamisoli strain KCTC 33723.</title>
        <authorList>
            <person name="Kang S.W."/>
            <person name="Lee K.C."/>
            <person name="Kim K.K."/>
            <person name="Kim J.S."/>
            <person name="Kim D.S."/>
            <person name="Ko S.H."/>
            <person name="Yang S.H."/>
            <person name="Lee J.S."/>
        </authorList>
    </citation>
    <scope>NUCLEOTIDE SEQUENCE [LARGE SCALE GENOMIC DNA]</scope>
    <source>
        <strain evidence="1 2">KCTC 33723</strain>
    </source>
</reference>
<evidence type="ECO:0000313" key="2">
    <source>
        <dbReference type="Proteomes" id="UP000275368"/>
    </source>
</evidence>
<dbReference type="EMBL" id="AP019308">
    <property type="protein sequence ID" value="BBH23076.1"/>
    <property type="molecule type" value="Genomic_DNA"/>
</dbReference>
<evidence type="ECO:0000313" key="1">
    <source>
        <dbReference type="EMBL" id="BBH23076.1"/>
    </source>
</evidence>
<accession>A0A3G9IX21</accession>
<organism evidence="1 2">
    <name type="scientific">Paenibacillus baekrokdamisoli</name>
    <dbReference type="NCBI Taxonomy" id="1712516"/>
    <lineage>
        <taxon>Bacteria</taxon>
        <taxon>Bacillati</taxon>
        <taxon>Bacillota</taxon>
        <taxon>Bacilli</taxon>
        <taxon>Bacillales</taxon>
        <taxon>Paenibacillaceae</taxon>
        <taxon>Paenibacillus</taxon>
    </lineage>
</organism>
<keyword evidence="2" id="KW-1185">Reference proteome</keyword>
<dbReference type="Proteomes" id="UP000275368">
    <property type="component" value="Chromosome"/>
</dbReference>
<gene>
    <name evidence="1" type="ORF">Back11_44210</name>
</gene>
<dbReference type="AlphaFoldDB" id="A0A3G9IX21"/>